<dbReference type="EMBL" id="JAAYEE010000299">
    <property type="protein sequence ID" value="NLW36814.1"/>
    <property type="molecule type" value="Genomic_DNA"/>
</dbReference>
<dbReference type="Pfam" id="PF13479">
    <property type="entry name" value="AAA_24"/>
    <property type="match status" value="1"/>
</dbReference>
<name>A0A971S2M2_9BACT</name>
<evidence type="ECO:0000313" key="2">
    <source>
        <dbReference type="Proteomes" id="UP000777265"/>
    </source>
</evidence>
<proteinExistence type="predicted"/>
<comment type="caution">
    <text evidence="1">The sequence shown here is derived from an EMBL/GenBank/DDBJ whole genome shotgun (WGS) entry which is preliminary data.</text>
</comment>
<dbReference type="Proteomes" id="UP000777265">
    <property type="component" value="Unassembled WGS sequence"/>
</dbReference>
<evidence type="ECO:0000313" key="1">
    <source>
        <dbReference type="EMBL" id="NLW36814.1"/>
    </source>
</evidence>
<feature type="non-terminal residue" evidence="1">
    <location>
        <position position="231"/>
    </location>
</feature>
<reference evidence="1" key="1">
    <citation type="journal article" date="2020" name="Biotechnol. Biofuels">
        <title>New insights from the biogas microbiome by comprehensive genome-resolved metagenomics of nearly 1600 species originating from multiple anaerobic digesters.</title>
        <authorList>
            <person name="Campanaro S."/>
            <person name="Treu L."/>
            <person name="Rodriguez-R L.M."/>
            <person name="Kovalovszki A."/>
            <person name="Ziels R.M."/>
            <person name="Maus I."/>
            <person name="Zhu X."/>
            <person name="Kougias P.G."/>
            <person name="Basile A."/>
            <person name="Luo G."/>
            <person name="Schluter A."/>
            <person name="Konstantinidis K.T."/>
            <person name="Angelidaki I."/>
        </authorList>
    </citation>
    <scope>NUCLEOTIDE SEQUENCE</scope>
    <source>
        <strain evidence="1">AS06rmzACSIP_7</strain>
    </source>
</reference>
<reference evidence="1" key="2">
    <citation type="submission" date="2020-01" db="EMBL/GenBank/DDBJ databases">
        <authorList>
            <person name="Campanaro S."/>
        </authorList>
    </citation>
    <scope>NUCLEOTIDE SEQUENCE</scope>
    <source>
        <strain evidence="1">AS06rmzACSIP_7</strain>
    </source>
</reference>
<protein>
    <submittedName>
        <fullName evidence="1">ATP-binding protein</fullName>
    </submittedName>
</protein>
<organism evidence="1 2">
    <name type="scientific">Syntrophorhabdus aromaticivorans</name>
    <dbReference type="NCBI Taxonomy" id="328301"/>
    <lineage>
        <taxon>Bacteria</taxon>
        <taxon>Pseudomonadati</taxon>
        <taxon>Thermodesulfobacteriota</taxon>
        <taxon>Syntrophorhabdia</taxon>
        <taxon>Syntrophorhabdales</taxon>
        <taxon>Syntrophorhabdaceae</taxon>
        <taxon>Syntrophorhabdus</taxon>
    </lineage>
</organism>
<keyword evidence="1" id="KW-0547">Nucleotide-binding</keyword>
<dbReference type="GO" id="GO:0005524">
    <property type="term" value="F:ATP binding"/>
    <property type="evidence" value="ECO:0007669"/>
    <property type="project" value="UniProtKB-KW"/>
</dbReference>
<dbReference type="AlphaFoldDB" id="A0A971S2M2"/>
<sequence length="231" mass="26078">MKIITADQRLAEKKRIKGAIFGPHGIGKTSLLWSLDPSKTLFFDLEGGDLAVQDCPVDQIKIHTWEEAISMACLITGPNPSRRPEQPYSQAHYEFIVEETDPSFLQKYDTIFWDSISVASRLCWQWATGQPDAFSEKTGKQDNRGAYGLVGRELVQWLTQIQYCRDKNIWVVGGLDRKEDDYGRALWVPQIEGAKAGNELPGIFDEIISMVALKDDSGNPYRAFVTHQVNP</sequence>
<gene>
    <name evidence="1" type="ORF">GXY80_15260</name>
</gene>
<keyword evidence="1" id="KW-0067">ATP-binding</keyword>
<accession>A0A971S2M2</accession>